<evidence type="ECO:0000256" key="5">
    <source>
        <dbReference type="SAM" id="MobiDB-lite"/>
    </source>
</evidence>
<evidence type="ECO:0000256" key="2">
    <source>
        <dbReference type="ARBA" id="ARBA00022679"/>
    </source>
</evidence>
<feature type="domain" description="Thiamine pyrophosphate enzyme N-terminal TPP-binding" evidence="8">
    <location>
        <begin position="3"/>
        <end position="117"/>
    </location>
</feature>
<dbReference type="GO" id="GO:0005948">
    <property type="term" value="C:acetolactate synthase complex"/>
    <property type="evidence" value="ECO:0007669"/>
    <property type="project" value="TreeGrafter"/>
</dbReference>
<dbReference type="SUPFAM" id="SSF52518">
    <property type="entry name" value="Thiamin diphosphate-binding fold (THDP-binding)"/>
    <property type="match status" value="2"/>
</dbReference>
<evidence type="ECO:0000313" key="10">
    <source>
        <dbReference type="Proteomes" id="UP000285530"/>
    </source>
</evidence>
<dbReference type="InterPro" id="IPR012001">
    <property type="entry name" value="Thiamin_PyroP_enz_TPP-bd_dom"/>
</dbReference>
<dbReference type="RefSeq" id="WP_119886934.1">
    <property type="nucleotide sequence ID" value="NZ_CP067169.1"/>
</dbReference>
<dbReference type="EMBL" id="QZEV01000072">
    <property type="protein sequence ID" value="RJL00972.1"/>
    <property type="molecule type" value="Genomic_DNA"/>
</dbReference>
<keyword evidence="10" id="KW-1185">Reference proteome</keyword>
<comment type="similarity">
    <text evidence="1 4">Belongs to the TPP enzyme family.</text>
</comment>
<dbReference type="NCBIfam" id="NF006052">
    <property type="entry name" value="PRK08199.1"/>
    <property type="match status" value="1"/>
</dbReference>
<dbReference type="Pfam" id="PF02775">
    <property type="entry name" value="TPP_enzyme_C"/>
    <property type="match status" value="1"/>
</dbReference>
<reference evidence="9 10" key="1">
    <citation type="submission" date="2018-09" db="EMBL/GenBank/DDBJ databases">
        <title>Paracoccus onubensis nov. sp. a moderate halophilic bacterium isolated from Gruta de las Maravillas (Aracena, Spain).</title>
        <authorList>
            <person name="Jurado V."/>
            <person name="Gutierrez-Patricio S."/>
            <person name="Gonzalez-Pimentel J.L."/>
            <person name="Laiz L."/>
            <person name="Saiz-Jimenez C."/>
        </authorList>
    </citation>
    <scope>NUCLEOTIDE SEQUENCE [LARGE SCALE GENOMIC DNA]</scope>
    <source>
        <strain evidence="9 10">DSM 19484</strain>
    </source>
</reference>
<dbReference type="OrthoDB" id="4494979at2"/>
<organism evidence="9 10">
    <name type="scientific">Paracoccus aestuarii</name>
    <dbReference type="NCBI Taxonomy" id="453842"/>
    <lineage>
        <taxon>Bacteria</taxon>
        <taxon>Pseudomonadati</taxon>
        <taxon>Pseudomonadota</taxon>
        <taxon>Alphaproteobacteria</taxon>
        <taxon>Rhodobacterales</taxon>
        <taxon>Paracoccaceae</taxon>
        <taxon>Paracoccus</taxon>
    </lineage>
</organism>
<dbReference type="InterPro" id="IPR029035">
    <property type="entry name" value="DHS-like_NAD/FAD-binding_dom"/>
</dbReference>
<dbReference type="InterPro" id="IPR045229">
    <property type="entry name" value="TPP_enz"/>
</dbReference>
<accession>A0A418ZTX9</accession>
<dbReference type="InterPro" id="IPR000399">
    <property type="entry name" value="TPP-bd_CS"/>
</dbReference>
<evidence type="ECO:0000256" key="1">
    <source>
        <dbReference type="ARBA" id="ARBA00007812"/>
    </source>
</evidence>
<dbReference type="GO" id="GO:0050660">
    <property type="term" value="F:flavin adenine dinucleotide binding"/>
    <property type="evidence" value="ECO:0007669"/>
    <property type="project" value="TreeGrafter"/>
</dbReference>
<feature type="compositionally biased region" description="Polar residues" evidence="5">
    <location>
        <begin position="559"/>
        <end position="568"/>
    </location>
</feature>
<dbReference type="PANTHER" id="PTHR18968">
    <property type="entry name" value="THIAMINE PYROPHOSPHATE ENZYMES"/>
    <property type="match status" value="1"/>
</dbReference>
<comment type="caution">
    <text evidence="9">The sequence shown here is derived from an EMBL/GenBank/DDBJ whole genome shotgun (WGS) entry which is preliminary data.</text>
</comment>
<dbReference type="PROSITE" id="PS00187">
    <property type="entry name" value="TPP_ENZYMES"/>
    <property type="match status" value="1"/>
</dbReference>
<dbReference type="GO" id="GO:0009099">
    <property type="term" value="P:L-valine biosynthetic process"/>
    <property type="evidence" value="ECO:0007669"/>
    <property type="project" value="TreeGrafter"/>
</dbReference>
<feature type="domain" description="Thiamine pyrophosphate enzyme TPP-binding" evidence="7">
    <location>
        <begin position="382"/>
        <end position="527"/>
    </location>
</feature>
<evidence type="ECO:0000259" key="7">
    <source>
        <dbReference type="Pfam" id="PF02775"/>
    </source>
</evidence>
<keyword evidence="2" id="KW-0808">Transferase</keyword>
<evidence type="ECO:0000256" key="3">
    <source>
        <dbReference type="ARBA" id="ARBA00023052"/>
    </source>
</evidence>
<dbReference type="CDD" id="cd00568">
    <property type="entry name" value="TPP_enzymes"/>
    <property type="match status" value="1"/>
</dbReference>
<dbReference type="CDD" id="cd07035">
    <property type="entry name" value="TPP_PYR_POX_like"/>
    <property type="match status" value="1"/>
</dbReference>
<evidence type="ECO:0000259" key="8">
    <source>
        <dbReference type="Pfam" id="PF02776"/>
    </source>
</evidence>
<proteinExistence type="inferred from homology"/>
<dbReference type="InterPro" id="IPR012000">
    <property type="entry name" value="Thiamin_PyroP_enz_cen_dom"/>
</dbReference>
<dbReference type="GO" id="GO:0003984">
    <property type="term" value="F:acetolactate synthase activity"/>
    <property type="evidence" value="ECO:0007669"/>
    <property type="project" value="TreeGrafter"/>
</dbReference>
<dbReference type="GO" id="GO:0030976">
    <property type="term" value="F:thiamine pyrophosphate binding"/>
    <property type="evidence" value="ECO:0007669"/>
    <property type="project" value="InterPro"/>
</dbReference>
<evidence type="ECO:0000256" key="4">
    <source>
        <dbReference type="RuleBase" id="RU362132"/>
    </source>
</evidence>
<dbReference type="Pfam" id="PF00205">
    <property type="entry name" value="TPP_enzyme_M"/>
    <property type="match status" value="1"/>
</dbReference>
<dbReference type="SUPFAM" id="SSF52467">
    <property type="entry name" value="DHS-like NAD/FAD-binding domain"/>
    <property type="match status" value="1"/>
</dbReference>
<protein>
    <submittedName>
        <fullName evidence="9">Thiamine pyrophosphate-binding protein</fullName>
    </submittedName>
</protein>
<sequence length="568" mass="60658">MRHGGQILVEALRLNGVTRVFSVPGESFLAALDGLHDSGIANVVCRHEGGAAMMAEAQGKLTGRPGVAFVTRGPGATNASAGVHVARQDCTPMILFVGQIARADADRDAFQEVDYRAMFAPLAKWVAQIDRTDRIAEYVARAFHVAMSGRPGPVILALPEDMLSGHADCPDLAPARAPRAVVDADALAGLSDALARAERPLVVAGGPLWSQGAADDLARFAQAWDLPVAVPFRRQDRMDNTHAHYVGDLGIGMNPELGRALQQADVILSLGARLGDTLTGGFALMDPTRPHARVMMVHPDPDQLGRLWQADPGLVADPRAVVAALAAQPAPTARPWADWRAGLRDSYLAWQQPRPTPGALRLEQVIASLAEILPPDAIVTNGAGNYASFLHRYYRWQRFGTQLAPTSGTMGYGLPAAIAASLAHPDRLTVCLAGDGCLQMTVNELSTAAQYGATPIVIVANNGRYGTIRMHQERHYPGRVSGTDLFNPDFAALARAYGGHGEVVTRDADFAPAFERARLSGRLAVIELRLDPEALTPGATLTQIRDEAQRKGRCDQRTAPESSPRGTA</sequence>
<evidence type="ECO:0000313" key="9">
    <source>
        <dbReference type="EMBL" id="RJL00972.1"/>
    </source>
</evidence>
<dbReference type="FunFam" id="3.40.50.970:FF:000007">
    <property type="entry name" value="Acetolactate synthase"/>
    <property type="match status" value="1"/>
</dbReference>
<dbReference type="InterPro" id="IPR011766">
    <property type="entry name" value="TPP_enzyme_TPP-bd"/>
</dbReference>
<gene>
    <name evidence="9" type="ORF">D3P06_12880</name>
</gene>
<name>A0A418ZTX9_9RHOB</name>
<dbReference type="Gene3D" id="3.40.50.1220">
    <property type="entry name" value="TPP-binding domain"/>
    <property type="match status" value="1"/>
</dbReference>
<dbReference type="GO" id="GO:0009097">
    <property type="term" value="P:isoleucine biosynthetic process"/>
    <property type="evidence" value="ECO:0007669"/>
    <property type="project" value="TreeGrafter"/>
</dbReference>
<feature type="domain" description="Thiamine pyrophosphate enzyme central" evidence="6">
    <location>
        <begin position="191"/>
        <end position="325"/>
    </location>
</feature>
<feature type="compositionally biased region" description="Basic and acidic residues" evidence="5">
    <location>
        <begin position="545"/>
        <end position="558"/>
    </location>
</feature>
<dbReference type="Proteomes" id="UP000285530">
    <property type="component" value="Unassembled WGS sequence"/>
</dbReference>
<evidence type="ECO:0000259" key="6">
    <source>
        <dbReference type="Pfam" id="PF00205"/>
    </source>
</evidence>
<keyword evidence="3 4" id="KW-0786">Thiamine pyrophosphate</keyword>
<feature type="region of interest" description="Disordered" evidence="5">
    <location>
        <begin position="545"/>
        <end position="568"/>
    </location>
</feature>
<dbReference type="GO" id="GO:0000287">
    <property type="term" value="F:magnesium ion binding"/>
    <property type="evidence" value="ECO:0007669"/>
    <property type="project" value="InterPro"/>
</dbReference>
<dbReference type="Pfam" id="PF02776">
    <property type="entry name" value="TPP_enzyme_N"/>
    <property type="match status" value="1"/>
</dbReference>
<dbReference type="Gene3D" id="3.40.50.970">
    <property type="match status" value="2"/>
</dbReference>
<dbReference type="InterPro" id="IPR029061">
    <property type="entry name" value="THDP-binding"/>
</dbReference>
<dbReference type="PANTHER" id="PTHR18968:SF120">
    <property type="entry name" value="ACETOLACTATE SYNTHASE LARGE SUBUNIT"/>
    <property type="match status" value="1"/>
</dbReference>
<dbReference type="AlphaFoldDB" id="A0A418ZTX9"/>